<evidence type="ECO:0000313" key="2">
    <source>
        <dbReference type="EMBL" id="KAF2829576.1"/>
    </source>
</evidence>
<dbReference type="InterPro" id="IPR012337">
    <property type="entry name" value="RNaseH-like_sf"/>
</dbReference>
<dbReference type="OrthoDB" id="3561817at2759"/>
<feature type="domain" description="RNase H type-1" evidence="1">
    <location>
        <begin position="1"/>
        <end position="32"/>
    </location>
</feature>
<dbReference type="InterPro" id="IPR036397">
    <property type="entry name" value="RNaseH_sf"/>
</dbReference>
<dbReference type="AlphaFoldDB" id="A0A6A7A8Q1"/>
<dbReference type="SUPFAM" id="SSF53098">
    <property type="entry name" value="Ribonuclease H-like"/>
    <property type="match status" value="1"/>
</dbReference>
<name>A0A6A7A8Q1_9PLEO</name>
<sequence>MTIFDIQVRWSLGHTGIIGNEAADRLANAEAKAPSQPYGIAAEPTASGAALVGPNTDLNVGLVPAMGTTLSNYKDTN</sequence>
<dbReference type="GO" id="GO:0004523">
    <property type="term" value="F:RNA-DNA hybrid ribonuclease activity"/>
    <property type="evidence" value="ECO:0007669"/>
    <property type="project" value="InterPro"/>
</dbReference>
<keyword evidence="3" id="KW-1185">Reference proteome</keyword>
<evidence type="ECO:0000313" key="3">
    <source>
        <dbReference type="Proteomes" id="UP000799424"/>
    </source>
</evidence>
<dbReference type="Gene3D" id="3.30.420.10">
    <property type="entry name" value="Ribonuclease H-like superfamily/Ribonuclease H"/>
    <property type="match status" value="1"/>
</dbReference>
<proteinExistence type="predicted"/>
<dbReference type="PROSITE" id="PS50879">
    <property type="entry name" value="RNASE_H_1"/>
    <property type="match status" value="1"/>
</dbReference>
<dbReference type="EMBL" id="MU006221">
    <property type="protein sequence ID" value="KAF2829576.1"/>
    <property type="molecule type" value="Genomic_DNA"/>
</dbReference>
<dbReference type="GO" id="GO:0003676">
    <property type="term" value="F:nucleic acid binding"/>
    <property type="evidence" value="ECO:0007669"/>
    <property type="project" value="InterPro"/>
</dbReference>
<organism evidence="2 3">
    <name type="scientific">Ophiobolus disseminans</name>
    <dbReference type="NCBI Taxonomy" id="1469910"/>
    <lineage>
        <taxon>Eukaryota</taxon>
        <taxon>Fungi</taxon>
        <taxon>Dikarya</taxon>
        <taxon>Ascomycota</taxon>
        <taxon>Pezizomycotina</taxon>
        <taxon>Dothideomycetes</taxon>
        <taxon>Pleosporomycetidae</taxon>
        <taxon>Pleosporales</taxon>
        <taxon>Pleosporineae</taxon>
        <taxon>Phaeosphaeriaceae</taxon>
        <taxon>Ophiobolus</taxon>
    </lineage>
</organism>
<dbReference type="Proteomes" id="UP000799424">
    <property type="component" value="Unassembled WGS sequence"/>
</dbReference>
<accession>A0A6A7A8Q1</accession>
<reference evidence="2" key="1">
    <citation type="journal article" date="2020" name="Stud. Mycol.">
        <title>101 Dothideomycetes genomes: a test case for predicting lifestyles and emergence of pathogens.</title>
        <authorList>
            <person name="Haridas S."/>
            <person name="Albert R."/>
            <person name="Binder M."/>
            <person name="Bloem J."/>
            <person name="Labutti K."/>
            <person name="Salamov A."/>
            <person name="Andreopoulos B."/>
            <person name="Baker S."/>
            <person name="Barry K."/>
            <person name="Bills G."/>
            <person name="Bluhm B."/>
            <person name="Cannon C."/>
            <person name="Castanera R."/>
            <person name="Culley D."/>
            <person name="Daum C."/>
            <person name="Ezra D."/>
            <person name="Gonzalez J."/>
            <person name="Henrissat B."/>
            <person name="Kuo A."/>
            <person name="Liang C."/>
            <person name="Lipzen A."/>
            <person name="Lutzoni F."/>
            <person name="Magnuson J."/>
            <person name="Mondo S."/>
            <person name="Nolan M."/>
            <person name="Ohm R."/>
            <person name="Pangilinan J."/>
            <person name="Park H.-J."/>
            <person name="Ramirez L."/>
            <person name="Alfaro M."/>
            <person name="Sun H."/>
            <person name="Tritt A."/>
            <person name="Yoshinaga Y."/>
            <person name="Zwiers L.-H."/>
            <person name="Turgeon B."/>
            <person name="Goodwin S."/>
            <person name="Spatafora J."/>
            <person name="Crous P."/>
            <person name="Grigoriev I."/>
        </authorList>
    </citation>
    <scope>NUCLEOTIDE SEQUENCE</scope>
    <source>
        <strain evidence="2">CBS 113818</strain>
    </source>
</reference>
<gene>
    <name evidence="2" type="ORF">CC86DRAFT_404213</name>
</gene>
<protein>
    <recommendedName>
        <fullName evidence="1">RNase H type-1 domain-containing protein</fullName>
    </recommendedName>
</protein>
<dbReference type="InterPro" id="IPR002156">
    <property type="entry name" value="RNaseH_domain"/>
</dbReference>
<evidence type="ECO:0000259" key="1">
    <source>
        <dbReference type="PROSITE" id="PS50879"/>
    </source>
</evidence>